<name>A0A2H5EYW5_9RHOB</name>
<dbReference type="Gene3D" id="3.40.630.30">
    <property type="match status" value="1"/>
</dbReference>
<keyword evidence="2" id="KW-0808">Transferase</keyword>
<dbReference type="Pfam" id="PF00583">
    <property type="entry name" value="Acetyltransf_1"/>
    <property type="match status" value="1"/>
</dbReference>
<proteinExistence type="predicted"/>
<gene>
    <name evidence="2" type="ORF">CX676_10185</name>
</gene>
<dbReference type="InterPro" id="IPR016181">
    <property type="entry name" value="Acyl_CoA_acyltransferase"/>
</dbReference>
<dbReference type="OrthoDB" id="8446212at2"/>
<dbReference type="Proteomes" id="UP000234530">
    <property type="component" value="Chromosome"/>
</dbReference>
<dbReference type="KEGG" id="pzh:CX676_10185"/>
<accession>A0A2H5EYW5</accession>
<evidence type="ECO:0000259" key="1">
    <source>
        <dbReference type="PROSITE" id="PS51186"/>
    </source>
</evidence>
<evidence type="ECO:0000313" key="2">
    <source>
        <dbReference type="EMBL" id="AUH64485.1"/>
    </source>
</evidence>
<dbReference type="RefSeq" id="WP_101752518.1">
    <property type="nucleotide sequence ID" value="NZ_CP025430.1"/>
</dbReference>
<reference evidence="2 3" key="1">
    <citation type="journal article" date="2013" name="Antonie Van Leeuwenhoek">
        <title>Paracoccus zhejiangensis sp. nov., isolated from activated sludge in wastewater-treatment system.</title>
        <authorList>
            <person name="Wu Z.G."/>
            <person name="Zhang D.F."/>
            <person name="Liu Y.L."/>
            <person name="Wang F."/>
            <person name="Jiang X."/>
            <person name="Li C."/>
            <person name="Li S.P."/>
            <person name="Hong Q."/>
            <person name="Li W.J."/>
        </authorList>
    </citation>
    <scope>NUCLEOTIDE SEQUENCE [LARGE SCALE GENOMIC DNA]</scope>
    <source>
        <strain evidence="2 3">J6</strain>
    </source>
</reference>
<dbReference type="GO" id="GO:0016747">
    <property type="term" value="F:acyltransferase activity, transferring groups other than amino-acyl groups"/>
    <property type="evidence" value="ECO:0007669"/>
    <property type="project" value="InterPro"/>
</dbReference>
<dbReference type="PROSITE" id="PS51186">
    <property type="entry name" value="GNAT"/>
    <property type="match status" value="1"/>
</dbReference>
<dbReference type="EMBL" id="CP025430">
    <property type="protein sequence ID" value="AUH64485.1"/>
    <property type="molecule type" value="Genomic_DNA"/>
</dbReference>
<dbReference type="AlphaFoldDB" id="A0A2H5EYW5"/>
<dbReference type="InterPro" id="IPR000182">
    <property type="entry name" value="GNAT_dom"/>
</dbReference>
<protein>
    <submittedName>
        <fullName evidence="2">N-acetyltransferase</fullName>
    </submittedName>
</protein>
<dbReference type="SUPFAM" id="SSF55729">
    <property type="entry name" value="Acyl-CoA N-acyltransferases (Nat)"/>
    <property type="match status" value="1"/>
</dbReference>
<evidence type="ECO:0000313" key="3">
    <source>
        <dbReference type="Proteomes" id="UP000234530"/>
    </source>
</evidence>
<organism evidence="2 3">
    <name type="scientific">Paracoccus zhejiangensis</name>
    <dbReference type="NCBI Taxonomy" id="1077935"/>
    <lineage>
        <taxon>Bacteria</taxon>
        <taxon>Pseudomonadati</taxon>
        <taxon>Pseudomonadota</taxon>
        <taxon>Alphaproteobacteria</taxon>
        <taxon>Rhodobacterales</taxon>
        <taxon>Paracoccaceae</taxon>
        <taxon>Paracoccus</taxon>
    </lineage>
</organism>
<feature type="domain" description="N-acetyltransferase" evidence="1">
    <location>
        <begin position="103"/>
        <end position="258"/>
    </location>
</feature>
<keyword evidence="3" id="KW-1185">Reference proteome</keyword>
<sequence length="258" mass="27793">MTQLAPGLDLQIIDAGRGDPGLEAVIGEIFALFAGREREFGVNPDVVIDYPDLECSDFLADPAAYLTRRQTEVEADRGAPLARIVMLTTYRDRIGAALTDAGFILTPIDMGAGPLGTAFLTRDLGAEGPVLYVEAVNEADPRISPSFALRLTDAAGRLVGGACGSVQREGGVARAYLAIMAVAPDQPAGTGTALAQAMTHHLTQMGVTQINLGTQTADRFYEKLGFRQQHVVQPKLRFREGVEGKRVWHDLVMMQRDL</sequence>